<name>A0A157R2E6_9BORD</name>
<dbReference type="Pfam" id="PF02583">
    <property type="entry name" value="Trns_repr_metal"/>
    <property type="match status" value="1"/>
</dbReference>
<dbReference type="EMBL" id="FKBS01000025">
    <property type="protein sequence ID" value="SAI52130.1"/>
    <property type="molecule type" value="Genomic_DNA"/>
</dbReference>
<protein>
    <submittedName>
        <fullName evidence="2">Transcriptional repressor frmR</fullName>
    </submittedName>
</protein>
<evidence type="ECO:0000313" key="3">
    <source>
        <dbReference type="Proteomes" id="UP000077037"/>
    </source>
</evidence>
<dbReference type="Proteomes" id="UP000077037">
    <property type="component" value="Unassembled WGS sequence"/>
</dbReference>
<dbReference type="CDD" id="cd10153">
    <property type="entry name" value="RcnR-FrmR-like_DUF156"/>
    <property type="match status" value="1"/>
</dbReference>
<dbReference type="RefSeq" id="WP_066419085.1">
    <property type="nucleotide sequence ID" value="NZ_FKBS01000025.1"/>
</dbReference>
<dbReference type="GO" id="GO:0045892">
    <property type="term" value="P:negative regulation of DNA-templated transcription"/>
    <property type="evidence" value="ECO:0007669"/>
    <property type="project" value="UniProtKB-ARBA"/>
</dbReference>
<comment type="similarity">
    <text evidence="1">Belongs to the FrmR/RcnR family.</text>
</comment>
<dbReference type="InterPro" id="IPR003735">
    <property type="entry name" value="Metal_Tscrpt_repr"/>
</dbReference>
<sequence length="90" mass="10089">MSHTTRQKDKLIARVRRMRGQLEAVERALDTGESCIEVLRQLASVRGAVTGLTAEVMADHLQEHVVDEDSHSARHQAGDELVEVIRAYLK</sequence>
<dbReference type="InterPro" id="IPR038390">
    <property type="entry name" value="Metal_Tscrpt_repr_sf"/>
</dbReference>
<dbReference type="PANTHER" id="PTHR33677">
    <property type="entry name" value="TRANSCRIPTIONAL REPRESSOR FRMR-RELATED"/>
    <property type="match status" value="1"/>
</dbReference>
<dbReference type="OrthoDB" id="9806052at2"/>
<dbReference type="Gene3D" id="1.20.58.1000">
    <property type="entry name" value="Metal-sensitive repressor, helix protomer"/>
    <property type="match status" value="1"/>
</dbReference>
<organism evidence="2 3">
    <name type="scientific">Bordetella ansorpii</name>
    <dbReference type="NCBI Taxonomy" id="288768"/>
    <lineage>
        <taxon>Bacteria</taxon>
        <taxon>Pseudomonadati</taxon>
        <taxon>Pseudomonadota</taxon>
        <taxon>Betaproteobacteria</taxon>
        <taxon>Burkholderiales</taxon>
        <taxon>Alcaligenaceae</taxon>
        <taxon>Bordetella</taxon>
    </lineage>
</organism>
<dbReference type="PANTHER" id="PTHR33677:SF5">
    <property type="entry name" value="TRANSCRIPTIONAL REPRESSOR FRMR"/>
    <property type="match status" value="1"/>
</dbReference>
<dbReference type="GO" id="GO:0003677">
    <property type="term" value="F:DNA binding"/>
    <property type="evidence" value="ECO:0007669"/>
    <property type="project" value="InterPro"/>
</dbReference>
<reference evidence="2 3" key="1">
    <citation type="submission" date="2016-03" db="EMBL/GenBank/DDBJ databases">
        <authorList>
            <consortium name="Pathogen Informatics"/>
        </authorList>
    </citation>
    <scope>NUCLEOTIDE SEQUENCE [LARGE SCALE GENOMIC DNA]</scope>
    <source>
        <strain evidence="2 3">NCTC13364</strain>
    </source>
</reference>
<evidence type="ECO:0000313" key="2">
    <source>
        <dbReference type="EMBL" id="SAI52130.1"/>
    </source>
</evidence>
<accession>A0A157R2E6</accession>
<dbReference type="AlphaFoldDB" id="A0A157R2E6"/>
<dbReference type="GO" id="GO:0046872">
    <property type="term" value="F:metal ion binding"/>
    <property type="evidence" value="ECO:0007669"/>
    <property type="project" value="InterPro"/>
</dbReference>
<proteinExistence type="inferred from homology"/>
<evidence type="ECO:0000256" key="1">
    <source>
        <dbReference type="ARBA" id="ARBA00005260"/>
    </source>
</evidence>
<gene>
    <name evidence="2" type="primary">frmR_2</name>
    <name evidence="2" type="ORF">SAMEA1982600_04389</name>
</gene>